<sequence length="212" mass="23859">MNYRSARRPKCRRRTSTQFPLKSSRGFPATRKSKNEFANTCDGTQLWRLSMPTRMPMALAGTFPRTRHQRCCLKLVSIISSAGEKERWLAITCTCRVMRRQAFMRAHTSKADSAKKKWRSSAAKSVAEDSRVTRTHGSCPSFGSSQRFRWDSVRSIQFTKRDSASTSTTDRSTTRAQRRCGVSSAMAKPMSPKPLARSHLPPANNSTISFGS</sequence>
<dbReference type="AlphaFoldDB" id="A0A6J6JNK7"/>
<feature type="compositionally biased region" description="Basic residues" evidence="1">
    <location>
        <begin position="1"/>
        <end position="15"/>
    </location>
</feature>
<reference evidence="2" key="1">
    <citation type="submission" date="2020-05" db="EMBL/GenBank/DDBJ databases">
        <authorList>
            <person name="Chiriac C."/>
            <person name="Salcher M."/>
            <person name="Ghai R."/>
            <person name="Kavagutti S V."/>
        </authorList>
    </citation>
    <scope>NUCLEOTIDE SEQUENCE</scope>
</reference>
<evidence type="ECO:0000256" key="1">
    <source>
        <dbReference type="SAM" id="MobiDB-lite"/>
    </source>
</evidence>
<feature type="compositionally biased region" description="Polar residues" evidence="1">
    <location>
        <begin position="203"/>
        <end position="212"/>
    </location>
</feature>
<feature type="region of interest" description="Disordered" evidence="1">
    <location>
        <begin position="159"/>
        <end position="212"/>
    </location>
</feature>
<name>A0A6J6JNK7_9ZZZZ</name>
<protein>
    <submittedName>
        <fullName evidence="2">Unannotated protein</fullName>
    </submittedName>
</protein>
<feature type="compositionally biased region" description="Low complexity" evidence="1">
    <location>
        <begin position="164"/>
        <end position="175"/>
    </location>
</feature>
<evidence type="ECO:0000313" key="2">
    <source>
        <dbReference type="EMBL" id="CAB4639037.1"/>
    </source>
</evidence>
<accession>A0A6J6JNK7</accession>
<organism evidence="2">
    <name type="scientific">freshwater metagenome</name>
    <dbReference type="NCBI Taxonomy" id="449393"/>
    <lineage>
        <taxon>unclassified sequences</taxon>
        <taxon>metagenomes</taxon>
        <taxon>ecological metagenomes</taxon>
    </lineage>
</organism>
<dbReference type="EMBL" id="CAEZVK010000150">
    <property type="protein sequence ID" value="CAB4639037.1"/>
    <property type="molecule type" value="Genomic_DNA"/>
</dbReference>
<gene>
    <name evidence="2" type="ORF">UFOPK2000_01221</name>
</gene>
<feature type="region of interest" description="Disordered" evidence="1">
    <location>
        <begin position="112"/>
        <end position="141"/>
    </location>
</feature>
<feature type="region of interest" description="Disordered" evidence="1">
    <location>
        <begin position="1"/>
        <end position="29"/>
    </location>
</feature>
<proteinExistence type="predicted"/>